<comment type="catalytic activity">
    <reaction evidence="6">
        <text>L-seryl-[protein] + ATP = O-phospho-L-seryl-[protein] + ADP + H(+)</text>
        <dbReference type="Rhea" id="RHEA:17989"/>
        <dbReference type="Rhea" id="RHEA-COMP:9863"/>
        <dbReference type="Rhea" id="RHEA-COMP:11604"/>
        <dbReference type="ChEBI" id="CHEBI:15378"/>
        <dbReference type="ChEBI" id="CHEBI:29999"/>
        <dbReference type="ChEBI" id="CHEBI:30616"/>
        <dbReference type="ChEBI" id="CHEBI:83421"/>
        <dbReference type="ChEBI" id="CHEBI:456216"/>
        <dbReference type="EC" id="2.7.11.1"/>
    </reaction>
</comment>
<sequence>MDWSMLEGEGESSSPPCQAQQPLQGLGAADTVRIRDEIYARLLEIKNEEAMCNPNFRYELDAHLNRFPLSYAMDVMGIDRIEDIVVHKGLLAKAKDSNKRPSFNARLLKVEDLNPDERKDAELIGNGKFAVDNPSRRSGTSFGPVHKITFSTRDRPKLLSQLSTLLSDVGLNIQEAHVFSTNDGFSLDVFSVDGWFTESTDELSKELQLAIDKTEESLSRSSRLELGRDLAIQTYLADWEIDMQLVEKGEKIGSGSCGDLYHGLYQGQEVAIKILKFEHLTHSVEVEFADEVNILRNIEHRNVVCFIGACTKPRLCLVTEYMSSGSVYDFLHKNQNLLELPMLLKIALDVCKGMEYLHEKGIIHRDLKTANLLMHKNGVVKVADFGVARFQNHEGIMTAETGTYRWMAPEVINHQPYDERADVFSFAIVLWELATSKVPYDTMTPVQAAIGVRQGLRPSVPEYVHPRLGDLMQRCWKAIPSERPPFSKLTSEFEDFLQQVTVEKQQQINKRTLRQKKRRK</sequence>
<dbReference type="InterPro" id="IPR001245">
    <property type="entry name" value="Ser-Thr/Tyr_kinase_cat_dom"/>
</dbReference>
<proteinExistence type="predicted"/>
<feature type="region of interest" description="Disordered" evidence="7">
    <location>
        <begin position="1"/>
        <end position="25"/>
    </location>
</feature>
<dbReference type="SUPFAM" id="SSF56112">
    <property type="entry name" value="Protein kinase-like (PK-like)"/>
    <property type="match status" value="1"/>
</dbReference>
<gene>
    <name evidence="10" type="ORF">ZOSMA_146G00510</name>
</gene>
<evidence type="ECO:0000259" key="9">
    <source>
        <dbReference type="PROSITE" id="PS51671"/>
    </source>
</evidence>
<dbReference type="AlphaFoldDB" id="A0A0K9PZD5"/>
<keyword evidence="4" id="KW-0067">ATP-binding</keyword>
<evidence type="ECO:0000259" key="8">
    <source>
        <dbReference type="PROSITE" id="PS50011"/>
    </source>
</evidence>
<dbReference type="InterPro" id="IPR051681">
    <property type="entry name" value="Ser/Thr_Kinases-Pseudokinases"/>
</dbReference>
<dbReference type="GO" id="GO:0004674">
    <property type="term" value="F:protein serine/threonine kinase activity"/>
    <property type="evidence" value="ECO:0000318"/>
    <property type="project" value="GO_Central"/>
</dbReference>
<evidence type="ECO:0000256" key="3">
    <source>
        <dbReference type="ARBA" id="ARBA00022777"/>
    </source>
</evidence>
<evidence type="ECO:0000256" key="4">
    <source>
        <dbReference type="ARBA" id="ARBA00022840"/>
    </source>
</evidence>
<evidence type="ECO:0000313" key="11">
    <source>
        <dbReference type="Proteomes" id="UP000036987"/>
    </source>
</evidence>
<dbReference type="PRINTS" id="PR00109">
    <property type="entry name" value="TYRKINASE"/>
</dbReference>
<dbReference type="OrthoDB" id="4062651at2759"/>
<dbReference type="FunFam" id="3.30.200.20:FF:000034">
    <property type="entry name" value="Kinase suppressor of Ras 1"/>
    <property type="match status" value="1"/>
</dbReference>
<dbReference type="CDD" id="cd13999">
    <property type="entry name" value="STKc_MAP3K-like"/>
    <property type="match status" value="1"/>
</dbReference>
<evidence type="ECO:0000256" key="5">
    <source>
        <dbReference type="ARBA" id="ARBA00047899"/>
    </source>
</evidence>
<comment type="catalytic activity">
    <reaction evidence="5">
        <text>L-threonyl-[protein] + ATP = O-phospho-L-threonyl-[protein] + ADP + H(+)</text>
        <dbReference type="Rhea" id="RHEA:46608"/>
        <dbReference type="Rhea" id="RHEA-COMP:11060"/>
        <dbReference type="Rhea" id="RHEA-COMP:11605"/>
        <dbReference type="ChEBI" id="CHEBI:15378"/>
        <dbReference type="ChEBI" id="CHEBI:30013"/>
        <dbReference type="ChEBI" id="CHEBI:30616"/>
        <dbReference type="ChEBI" id="CHEBI:61977"/>
        <dbReference type="ChEBI" id="CHEBI:456216"/>
        <dbReference type="EC" id="2.7.11.1"/>
    </reaction>
</comment>
<keyword evidence="1" id="KW-0808">Transferase</keyword>
<dbReference type="InterPro" id="IPR000719">
    <property type="entry name" value="Prot_kinase_dom"/>
</dbReference>
<dbReference type="EMBL" id="LFYR01000569">
    <property type="protein sequence ID" value="KMZ73575.1"/>
    <property type="molecule type" value="Genomic_DNA"/>
</dbReference>
<evidence type="ECO:0000313" key="10">
    <source>
        <dbReference type="EMBL" id="KMZ73575.1"/>
    </source>
</evidence>
<keyword evidence="11" id="KW-1185">Reference proteome</keyword>
<dbReference type="Gene3D" id="3.30.200.20">
    <property type="entry name" value="Phosphorylase Kinase, domain 1"/>
    <property type="match status" value="1"/>
</dbReference>
<reference evidence="11" key="1">
    <citation type="journal article" date="2016" name="Nature">
        <title>The genome of the seagrass Zostera marina reveals angiosperm adaptation to the sea.</title>
        <authorList>
            <person name="Olsen J.L."/>
            <person name="Rouze P."/>
            <person name="Verhelst B."/>
            <person name="Lin Y.-C."/>
            <person name="Bayer T."/>
            <person name="Collen J."/>
            <person name="Dattolo E."/>
            <person name="De Paoli E."/>
            <person name="Dittami S."/>
            <person name="Maumus F."/>
            <person name="Michel G."/>
            <person name="Kersting A."/>
            <person name="Lauritano C."/>
            <person name="Lohaus R."/>
            <person name="Toepel M."/>
            <person name="Tonon T."/>
            <person name="Vanneste K."/>
            <person name="Amirebrahimi M."/>
            <person name="Brakel J."/>
            <person name="Bostroem C."/>
            <person name="Chovatia M."/>
            <person name="Grimwood J."/>
            <person name="Jenkins J.W."/>
            <person name="Jueterbock A."/>
            <person name="Mraz A."/>
            <person name="Stam W.T."/>
            <person name="Tice H."/>
            <person name="Bornberg-Bauer E."/>
            <person name="Green P.J."/>
            <person name="Pearson G.A."/>
            <person name="Procaccini G."/>
            <person name="Duarte C.M."/>
            <person name="Schmutz J."/>
            <person name="Reusch T.B.H."/>
            <person name="Van de Peer Y."/>
        </authorList>
    </citation>
    <scope>NUCLEOTIDE SEQUENCE [LARGE SCALE GENOMIC DNA]</scope>
    <source>
        <strain evidence="11">cv. Finnish</strain>
    </source>
</reference>
<feature type="domain" description="Protein kinase" evidence="8">
    <location>
        <begin position="246"/>
        <end position="497"/>
    </location>
</feature>
<evidence type="ECO:0000256" key="2">
    <source>
        <dbReference type="ARBA" id="ARBA00022741"/>
    </source>
</evidence>
<dbReference type="InterPro" id="IPR011009">
    <property type="entry name" value="Kinase-like_dom_sf"/>
</dbReference>
<dbReference type="SMART" id="SM00220">
    <property type="entry name" value="S_TKc"/>
    <property type="match status" value="1"/>
</dbReference>
<feature type="compositionally biased region" description="Low complexity" evidence="7">
    <location>
        <begin position="15"/>
        <end position="25"/>
    </location>
</feature>
<dbReference type="InterPro" id="IPR045865">
    <property type="entry name" value="ACT-like_dom_sf"/>
</dbReference>
<dbReference type="InterPro" id="IPR002912">
    <property type="entry name" value="ACT_dom"/>
</dbReference>
<evidence type="ECO:0000256" key="1">
    <source>
        <dbReference type="ARBA" id="ARBA00022679"/>
    </source>
</evidence>
<dbReference type="Proteomes" id="UP000036987">
    <property type="component" value="Unassembled WGS sequence"/>
</dbReference>
<comment type="caution">
    <text evidence="10">The sequence shown here is derived from an EMBL/GenBank/DDBJ whole genome shotgun (WGS) entry which is preliminary data.</text>
</comment>
<name>A0A0K9PZD5_ZOSMR</name>
<dbReference type="OMA" id="RPELPKH"/>
<dbReference type="PROSITE" id="PS00108">
    <property type="entry name" value="PROTEIN_KINASE_ST"/>
    <property type="match status" value="1"/>
</dbReference>
<evidence type="ECO:0000256" key="7">
    <source>
        <dbReference type="SAM" id="MobiDB-lite"/>
    </source>
</evidence>
<dbReference type="PANTHER" id="PTHR44329">
    <property type="entry name" value="SERINE/THREONINE-PROTEIN KINASE TNNI3K-RELATED"/>
    <property type="match status" value="1"/>
</dbReference>
<feature type="domain" description="ACT" evidence="9">
    <location>
        <begin position="147"/>
        <end position="223"/>
    </location>
</feature>
<dbReference type="PANTHER" id="PTHR44329:SF41">
    <property type="entry name" value="OS12G0163800 PROTEIN"/>
    <property type="match status" value="1"/>
</dbReference>
<dbReference type="Gene3D" id="3.30.70.260">
    <property type="match status" value="1"/>
</dbReference>
<dbReference type="InterPro" id="IPR008271">
    <property type="entry name" value="Ser/Thr_kinase_AS"/>
</dbReference>
<dbReference type="GO" id="GO:0007165">
    <property type="term" value="P:signal transduction"/>
    <property type="evidence" value="ECO:0000318"/>
    <property type="project" value="GO_Central"/>
</dbReference>
<protein>
    <submittedName>
        <fullName evidence="10">Protein kinase family protein, putative, expressed</fullName>
    </submittedName>
</protein>
<dbReference type="SUPFAM" id="SSF55021">
    <property type="entry name" value="ACT-like"/>
    <property type="match status" value="1"/>
</dbReference>
<dbReference type="PROSITE" id="PS51671">
    <property type="entry name" value="ACT"/>
    <property type="match status" value="1"/>
</dbReference>
<dbReference type="Pfam" id="PF07714">
    <property type="entry name" value="PK_Tyr_Ser-Thr"/>
    <property type="match status" value="1"/>
</dbReference>
<dbReference type="Gene3D" id="1.10.510.10">
    <property type="entry name" value="Transferase(Phosphotransferase) domain 1"/>
    <property type="match status" value="1"/>
</dbReference>
<keyword evidence="3 10" id="KW-0418">Kinase</keyword>
<accession>A0A0K9PZD5</accession>
<dbReference type="PROSITE" id="PS50011">
    <property type="entry name" value="PROTEIN_KINASE_DOM"/>
    <property type="match status" value="1"/>
</dbReference>
<organism evidence="10 11">
    <name type="scientific">Zostera marina</name>
    <name type="common">Eelgrass</name>
    <dbReference type="NCBI Taxonomy" id="29655"/>
    <lineage>
        <taxon>Eukaryota</taxon>
        <taxon>Viridiplantae</taxon>
        <taxon>Streptophyta</taxon>
        <taxon>Embryophyta</taxon>
        <taxon>Tracheophyta</taxon>
        <taxon>Spermatophyta</taxon>
        <taxon>Magnoliopsida</taxon>
        <taxon>Liliopsida</taxon>
        <taxon>Zosteraceae</taxon>
        <taxon>Zostera</taxon>
    </lineage>
</organism>
<keyword evidence="2" id="KW-0547">Nucleotide-binding</keyword>
<dbReference type="STRING" id="29655.A0A0K9PZD5"/>
<dbReference type="GO" id="GO:0005524">
    <property type="term" value="F:ATP binding"/>
    <property type="evidence" value="ECO:0007669"/>
    <property type="project" value="UniProtKB-KW"/>
</dbReference>
<evidence type="ECO:0000256" key="6">
    <source>
        <dbReference type="ARBA" id="ARBA00048679"/>
    </source>
</evidence>